<reference evidence="5 6" key="1">
    <citation type="submission" date="2023-08" db="EMBL/GenBank/DDBJ databases">
        <title>A Necator americanus chromosomal reference genome.</title>
        <authorList>
            <person name="Ilik V."/>
            <person name="Petrzelkova K.J."/>
            <person name="Pardy F."/>
            <person name="Fuh T."/>
            <person name="Niatou-Singa F.S."/>
            <person name="Gouil Q."/>
            <person name="Baker L."/>
            <person name="Ritchie M.E."/>
            <person name="Jex A.R."/>
            <person name="Gazzola D."/>
            <person name="Li H."/>
            <person name="Toshio Fujiwara R."/>
            <person name="Zhan B."/>
            <person name="Aroian R.V."/>
            <person name="Pafco B."/>
            <person name="Schwarz E.M."/>
        </authorList>
    </citation>
    <scope>NUCLEOTIDE SEQUENCE [LARGE SCALE GENOMIC DNA]</scope>
    <source>
        <strain evidence="5 6">Aroian</strain>
        <tissue evidence="5">Whole animal</tissue>
    </source>
</reference>
<evidence type="ECO:0000313" key="5">
    <source>
        <dbReference type="EMBL" id="KAK6730072.1"/>
    </source>
</evidence>
<evidence type="ECO:0000256" key="2">
    <source>
        <dbReference type="ARBA" id="ARBA00022448"/>
    </source>
</evidence>
<evidence type="ECO:0000256" key="4">
    <source>
        <dbReference type="ARBA" id="ARBA00023065"/>
    </source>
</evidence>
<organism evidence="5 6">
    <name type="scientific">Necator americanus</name>
    <name type="common">Human hookworm</name>
    <dbReference type="NCBI Taxonomy" id="51031"/>
    <lineage>
        <taxon>Eukaryota</taxon>
        <taxon>Metazoa</taxon>
        <taxon>Ecdysozoa</taxon>
        <taxon>Nematoda</taxon>
        <taxon>Chromadorea</taxon>
        <taxon>Rhabditida</taxon>
        <taxon>Rhabditina</taxon>
        <taxon>Rhabditomorpha</taxon>
        <taxon>Strongyloidea</taxon>
        <taxon>Ancylostomatidae</taxon>
        <taxon>Bunostominae</taxon>
        <taxon>Necator</taxon>
    </lineage>
</organism>
<proteinExistence type="inferred from homology"/>
<dbReference type="Proteomes" id="UP001303046">
    <property type="component" value="Unassembled WGS sequence"/>
</dbReference>
<dbReference type="InterPro" id="IPR005124">
    <property type="entry name" value="V-ATPase_G"/>
</dbReference>
<evidence type="ECO:0000256" key="3">
    <source>
        <dbReference type="ARBA" id="ARBA00022781"/>
    </source>
</evidence>
<protein>
    <submittedName>
        <fullName evidence="5">Uncharacterized protein</fullName>
    </submittedName>
</protein>
<name>A0ABR1BUK8_NECAM</name>
<keyword evidence="4" id="KW-0406">Ion transport</keyword>
<evidence type="ECO:0000313" key="6">
    <source>
        <dbReference type="Proteomes" id="UP001303046"/>
    </source>
</evidence>
<evidence type="ECO:0000256" key="1">
    <source>
        <dbReference type="ARBA" id="ARBA00010066"/>
    </source>
</evidence>
<sequence length="210" mass="24714">MAIYVDDVADELARKKHIDEETPLSVSLSSTTMSTSSLGDEAANFNIVWEVEANGKTKILEAKERRMRRIQEAHYLAQIETERYREEKEAEFKVKCQSFNHEDEERNKRLIRNVELELDYMEARVELCKPVVIKLLEMLATNIRYAIHHNVETRRWISSSNHTQTMPPNRRQCDEVTWELICQHILKCEEIASKIPYEKGEFPTHKNPIK</sequence>
<keyword evidence="2" id="KW-0813">Transport</keyword>
<keyword evidence="3" id="KW-0375">Hydrogen ion transport</keyword>
<dbReference type="Gene3D" id="1.20.5.2950">
    <property type="match status" value="1"/>
</dbReference>
<gene>
    <name evidence="5" type="primary">Necator_chrI.g2999</name>
    <name evidence="5" type="ORF">RB195_006870</name>
</gene>
<keyword evidence="6" id="KW-1185">Reference proteome</keyword>
<dbReference type="Pfam" id="PF03179">
    <property type="entry name" value="V-ATPase_G"/>
    <property type="match status" value="1"/>
</dbReference>
<accession>A0ABR1BUK8</accession>
<dbReference type="EMBL" id="JAVFWL010000001">
    <property type="protein sequence ID" value="KAK6730072.1"/>
    <property type="molecule type" value="Genomic_DNA"/>
</dbReference>
<comment type="similarity">
    <text evidence="1">Belongs to the V-ATPase G subunit family.</text>
</comment>
<comment type="caution">
    <text evidence="5">The sequence shown here is derived from an EMBL/GenBank/DDBJ whole genome shotgun (WGS) entry which is preliminary data.</text>
</comment>